<dbReference type="InterPro" id="IPR046848">
    <property type="entry name" value="E_motif"/>
</dbReference>
<reference evidence="3" key="1">
    <citation type="journal article" date="2020" name="Plant Biotechnol. J.">
        <title>The pomegranate (Punica granatum L.) draft genome dissects genetic divergence between soft- and hard-seeded cultivars.</title>
        <authorList>
            <person name="Luo X."/>
            <person name="Li H."/>
            <person name="Wu Z."/>
            <person name="Yao W."/>
            <person name="Zhao P."/>
            <person name="Cao D."/>
            <person name="Yu H."/>
            <person name="Li K."/>
            <person name="Poudel K."/>
            <person name="Zhao D."/>
            <person name="Zhang F."/>
            <person name="Xia X."/>
            <person name="Chen L."/>
            <person name="Wang Q."/>
            <person name="Jing D."/>
            <person name="Cao S."/>
        </authorList>
    </citation>
    <scope>NUCLEOTIDE SEQUENCE [LARGE SCALE GENOMIC DNA]</scope>
    <source>
        <strain evidence="3">cv. Tunisia</strain>
    </source>
</reference>
<dbReference type="PROSITE" id="PS51375">
    <property type="entry name" value="PPR"/>
    <property type="match status" value="2"/>
</dbReference>
<dbReference type="OrthoDB" id="1372509at2759"/>
<dbReference type="NCBIfam" id="TIGR00756">
    <property type="entry name" value="PPR"/>
    <property type="match status" value="2"/>
</dbReference>
<dbReference type="GeneID" id="116210510"/>
<evidence type="ECO:0000256" key="1">
    <source>
        <dbReference type="ARBA" id="ARBA00022737"/>
    </source>
</evidence>
<proteinExistence type="predicted"/>
<dbReference type="FunFam" id="1.25.40.10:FF:000031">
    <property type="entry name" value="Pentatricopeptide repeat-containing protein mitochondrial"/>
    <property type="match status" value="1"/>
</dbReference>
<sequence>MPPRPTFAALSWRQISQIRAHFIKSPQPHILNPLLGTLTSSAAPHSALHLYNLMIGLPAAHNHYTFTYALKACSFLQARHKGTEIHARVLKSGHWSDVFIQNSLLHFYFVHEDVVSADKVFETIDFPDVVSWTCVVSGLSRCGFEREAIDKFVVMDVKPNCSTLISVLSACCGLRELNYGRAIHGYVLRNWSEVTINLWNAILDLYAKCGFLVGARNLFVKMPERDVFSWTTIIGGYAILGCHEEAIKLFQEMLRVGPEPNEATIVNVLSACSSNGALASGEWVYTYLSSRPDFPLDGPVGNAQINMFVKCGDVDKAIHVYNKLESKDIITWSTITSGLAMNGRGNHALQLFSLMLVHGVSPDDITFIGLLSACSHSGLINQGLMLFEAMDRVYGVKAQMQHYACVVDMYGKAGLLEKAEAFIRAMPVEADGSVWGALLNACKIHGNEIMFERVRKRLVGSRSVSVGTLALLSNAYAGCERWEDANRVRDEMRLGGLKKMAGSSWVEVSPVINGDEVELTSASLG</sequence>
<keyword evidence="3" id="KW-1185">Reference proteome</keyword>
<dbReference type="GO" id="GO:0009451">
    <property type="term" value="P:RNA modification"/>
    <property type="evidence" value="ECO:0007669"/>
    <property type="project" value="InterPro"/>
</dbReference>
<dbReference type="InterPro" id="IPR046960">
    <property type="entry name" value="PPR_At4g14850-like_plant"/>
</dbReference>
<organism evidence="3 4">
    <name type="scientific">Punica granatum</name>
    <name type="common">Pomegranate</name>
    <dbReference type="NCBI Taxonomy" id="22663"/>
    <lineage>
        <taxon>Eukaryota</taxon>
        <taxon>Viridiplantae</taxon>
        <taxon>Streptophyta</taxon>
        <taxon>Embryophyta</taxon>
        <taxon>Tracheophyta</taxon>
        <taxon>Spermatophyta</taxon>
        <taxon>Magnoliopsida</taxon>
        <taxon>eudicotyledons</taxon>
        <taxon>Gunneridae</taxon>
        <taxon>Pentapetalae</taxon>
        <taxon>rosids</taxon>
        <taxon>malvids</taxon>
        <taxon>Myrtales</taxon>
        <taxon>Lythraceae</taxon>
        <taxon>Punica</taxon>
    </lineage>
</organism>
<dbReference type="InterPro" id="IPR002885">
    <property type="entry name" value="PPR_rpt"/>
</dbReference>
<evidence type="ECO:0000256" key="2">
    <source>
        <dbReference type="PROSITE-ProRule" id="PRU00708"/>
    </source>
</evidence>
<dbReference type="PANTHER" id="PTHR47926">
    <property type="entry name" value="PENTATRICOPEPTIDE REPEAT-CONTAINING PROTEIN"/>
    <property type="match status" value="1"/>
</dbReference>
<feature type="repeat" description="PPR" evidence="2">
    <location>
        <begin position="328"/>
        <end position="362"/>
    </location>
</feature>
<dbReference type="Pfam" id="PF13041">
    <property type="entry name" value="PPR_2"/>
    <property type="match status" value="2"/>
</dbReference>
<feature type="repeat" description="PPR" evidence="2">
    <location>
        <begin position="226"/>
        <end position="260"/>
    </location>
</feature>
<gene>
    <name evidence="4" type="primary">LOC116210510</name>
</gene>
<dbReference type="Proteomes" id="UP000515151">
    <property type="component" value="Chromosome 6"/>
</dbReference>
<dbReference type="Pfam" id="PF01535">
    <property type="entry name" value="PPR"/>
    <property type="match status" value="2"/>
</dbReference>
<dbReference type="RefSeq" id="XP_031400254.1">
    <property type="nucleotide sequence ID" value="XM_031544394.1"/>
</dbReference>
<evidence type="ECO:0000313" key="3">
    <source>
        <dbReference type="Proteomes" id="UP000515151"/>
    </source>
</evidence>
<evidence type="ECO:0000313" key="4">
    <source>
        <dbReference type="RefSeq" id="XP_031400254.1"/>
    </source>
</evidence>
<dbReference type="InterPro" id="IPR011990">
    <property type="entry name" value="TPR-like_helical_dom_sf"/>
</dbReference>
<reference evidence="4" key="2">
    <citation type="submission" date="2025-08" db="UniProtKB">
        <authorList>
            <consortium name="RefSeq"/>
        </authorList>
    </citation>
    <scope>IDENTIFICATION</scope>
    <source>
        <tissue evidence="4">Leaf</tissue>
    </source>
</reference>
<dbReference type="Gene3D" id="1.25.40.10">
    <property type="entry name" value="Tetratricopeptide repeat domain"/>
    <property type="match status" value="3"/>
</dbReference>
<dbReference type="Pfam" id="PF20431">
    <property type="entry name" value="E_motif"/>
    <property type="match status" value="1"/>
</dbReference>
<dbReference type="FunFam" id="1.25.40.10:FF:001645">
    <property type="entry name" value="Os04g0676200 protein"/>
    <property type="match status" value="1"/>
</dbReference>
<dbReference type="GO" id="GO:0003723">
    <property type="term" value="F:RNA binding"/>
    <property type="evidence" value="ECO:0007669"/>
    <property type="project" value="InterPro"/>
</dbReference>
<dbReference type="PANTHER" id="PTHR47926:SF415">
    <property type="entry name" value="PENTATRICOPEPTIDE REPEAT-CONTAINING PROTEIN"/>
    <property type="match status" value="1"/>
</dbReference>
<accession>A0A6P8E137</accession>
<protein>
    <submittedName>
        <fullName evidence="4">Pentatricopeptide repeat-containing protein At1g08070, chloroplastic-like</fullName>
    </submittedName>
</protein>
<dbReference type="FunFam" id="1.25.40.10:FF:000090">
    <property type="entry name" value="Pentatricopeptide repeat-containing protein, chloroplastic"/>
    <property type="match status" value="1"/>
</dbReference>
<name>A0A6P8E137_PUNGR</name>
<dbReference type="AlphaFoldDB" id="A0A6P8E137"/>
<keyword evidence="1" id="KW-0677">Repeat</keyword>